<evidence type="ECO:0000313" key="2">
    <source>
        <dbReference type="Proteomes" id="UP000693895"/>
    </source>
</evidence>
<keyword evidence="2" id="KW-1185">Reference proteome</keyword>
<gene>
    <name evidence="1" type="ORF">Omtje1_9</name>
</gene>
<name>A0A8E5EAU0_9VIRU</name>
<reference evidence="1" key="1">
    <citation type="submission" date="2020-07" db="EMBL/GenBank/DDBJ databases">
        <title>Highly diverse flavobacterial phages as mortality factor during North Sea spring blooms.</title>
        <authorList>
            <person name="Bartlau N."/>
            <person name="Wichels A."/>
            <person name="Krohne G."/>
            <person name="Adriaenssens E.M."/>
            <person name="Heins A."/>
            <person name="Fuchs B.M."/>
            <person name="Amann R."/>
            <person name="Moraru C."/>
        </authorList>
    </citation>
    <scope>NUCLEOTIDE SEQUENCE</scope>
</reference>
<evidence type="ECO:0000313" key="1">
    <source>
        <dbReference type="EMBL" id="QQV90356.1"/>
    </source>
</evidence>
<organism evidence="1 2">
    <name type="scientific">Cellulophaga phage Omtje_1</name>
    <dbReference type="NCBI Taxonomy" id="2745694"/>
    <lineage>
        <taxon>Viruses</taxon>
        <taxon>Viruses incertae sedis</taxon>
        <taxon>Obscuriviridae</taxon>
        <taxon>Omtjevirus</taxon>
        <taxon>Omtjevirus Omtje</taxon>
    </lineage>
</organism>
<accession>A0A8E5EAU0</accession>
<proteinExistence type="predicted"/>
<protein>
    <submittedName>
        <fullName evidence="1">Structural protein</fullName>
    </submittedName>
</protein>
<dbReference type="EMBL" id="MT732445">
    <property type="protein sequence ID" value="QQV90356.1"/>
    <property type="molecule type" value="Genomic_DNA"/>
</dbReference>
<sequence>MLIYNETSKTKSGELRITRPIESLLIRTSKKLDELANEKITIFIEKANGNNEEIATNISLQAFMLGGTYGASGTFEMDLDGNSVTTAMVELSETGAIALGENESIKVLLNDLTSTAVYAINGIESPIKGSTIVKYERKVVLTEDVQRKFNVMQHELAIIDGIANVDQAHITYNNGETIKFTSDELKAVCLDIDVLTSISGGLVQSFVNDLIVFPLVGVDAIEIFKTNGKITLTLKDADLSY</sequence>
<dbReference type="Proteomes" id="UP000693895">
    <property type="component" value="Segment"/>
</dbReference>